<proteinExistence type="inferred from homology"/>
<feature type="domain" description="S5 DRBM" evidence="9">
    <location>
        <begin position="18"/>
        <end position="81"/>
    </location>
</feature>
<name>A0A2M6W5A7_9BACT</name>
<dbReference type="Proteomes" id="UP000231183">
    <property type="component" value="Unassembled WGS sequence"/>
</dbReference>
<dbReference type="GO" id="GO:0003735">
    <property type="term" value="F:structural constituent of ribosome"/>
    <property type="evidence" value="ECO:0007669"/>
    <property type="project" value="UniProtKB-UniRule"/>
</dbReference>
<evidence type="ECO:0000256" key="2">
    <source>
        <dbReference type="ARBA" id="ARBA00022980"/>
    </source>
</evidence>
<dbReference type="GO" id="GO:0003723">
    <property type="term" value="F:RNA binding"/>
    <property type="evidence" value="ECO:0007669"/>
    <property type="project" value="InterPro"/>
</dbReference>
<dbReference type="GO" id="GO:0006412">
    <property type="term" value="P:translation"/>
    <property type="evidence" value="ECO:0007669"/>
    <property type="project" value="InterPro"/>
</dbReference>
<evidence type="ECO:0000256" key="8">
    <source>
        <dbReference type="SAM" id="MobiDB-lite"/>
    </source>
</evidence>
<dbReference type="FunFam" id="3.30.230.10:FF:000002">
    <property type="entry name" value="30S ribosomal protein S5"/>
    <property type="match status" value="1"/>
</dbReference>
<dbReference type="PANTHER" id="PTHR48277">
    <property type="entry name" value="MITOCHONDRIAL RIBOSOMAL PROTEIN S5"/>
    <property type="match status" value="1"/>
</dbReference>
<dbReference type="PANTHER" id="PTHR48277:SF1">
    <property type="entry name" value="MITOCHONDRIAL RIBOSOMAL PROTEIN S5"/>
    <property type="match status" value="1"/>
</dbReference>
<dbReference type="InterPro" id="IPR005324">
    <property type="entry name" value="Ribosomal_uS5_C"/>
</dbReference>
<keyword evidence="3 6" id="KW-0687">Ribonucleoprotein</keyword>
<dbReference type="SUPFAM" id="SSF54768">
    <property type="entry name" value="dsRNA-binding domain-like"/>
    <property type="match status" value="1"/>
</dbReference>
<dbReference type="InterPro" id="IPR000851">
    <property type="entry name" value="Ribosomal_uS5"/>
</dbReference>
<evidence type="ECO:0000259" key="9">
    <source>
        <dbReference type="PROSITE" id="PS50881"/>
    </source>
</evidence>
<dbReference type="InterPro" id="IPR013810">
    <property type="entry name" value="Ribosomal_uS5_N"/>
</dbReference>
<organism evidence="10 11">
    <name type="scientific">Candidatus Magasanikbacteria bacterium CG10_big_fil_rev_8_21_14_0_10_40_10</name>
    <dbReference type="NCBI Taxonomy" id="1974648"/>
    <lineage>
        <taxon>Bacteria</taxon>
        <taxon>Candidatus Magasanikiibacteriota</taxon>
    </lineage>
</organism>
<evidence type="ECO:0000256" key="7">
    <source>
        <dbReference type="RuleBase" id="RU003823"/>
    </source>
</evidence>
<dbReference type="Gene3D" id="3.30.230.10">
    <property type="match status" value="1"/>
</dbReference>
<accession>A0A2M6W5A7</accession>
<dbReference type="EMBL" id="PFBX01000002">
    <property type="protein sequence ID" value="PIT87953.1"/>
    <property type="molecule type" value="Genomic_DNA"/>
</dbReference>
<reference evidence="11" key="1">
    <citation type="submission" date="2017-09" db="EMBL/GenBank/DDBJ databases">
        <title>Depth-based differentiation of microbial function through sediment-hosted aquifers and enrichment of novel symbionts in the deep terrestrial subsurface.</title>
        <authorList>
            <person name="Probst A.J."/>
            <person name="Ladd B."/>
            <person name="Jarett J.K."/>
            <person name="Geller-Mcgrath D.E."/>
            <person name="Sieber C.M.K."/>
            <person name="Emerson J.B."/>
            <person name="Anantharaman K."/>
            <person name="Thomas B.C."/>
            <person name="Malmstrom R."/>
            <person name="Stieglmeier M."/>
            <person name="Klingl A."/>
            <person name="Woyke T."/>
            <person name="Ryan C.M."/>
            <person name="Banfield J.F."/>
        </authorList>
    </citation>
    <scope>NUCLEOTIDE SEQUENCE [LARGE SCALE GENOMIC DNA]</scope>
</reference>
<evidence type="ECO:0000256" key="1">
    <source>
        <dbReference type="ARBA" id="ARBA00008945"/>
    </source>
</evidence>
<dbReference type="InterPro" id="IPR018192">
    <property type="entry name" value="Ribosomal_uS5_N_CS"/>
</dbReference>
<dbReference type="GO" id="GO:0005737">
    <property type="term" value="C:cytoplasm"/>
    <property type="evidence" value="ECO:0007669"/>
    <property type="project" value="UniProtKB-ARBA"/>
</dbReference>
<evidence type="ECO:0000313" key="11">
    <source>
        <dbReference type="Proteomes" id="UP000231183"/>
    </source>
</evidence>
<dbReference type="Pfam" id="PF00333">
    <property type="entry name" value="Ribosomal_S5"/>
    <property type="match status" value="1"/>
</dbReference>
<protein>
    <recommendedName>
        <fullName evidence="4">Small ribosomal subunit protein uS5</fullName>
    </recommendedName>
    <alternativeName>
        <fullName evidence="5">30S ribosomal protein S5</fullName>
    </alternativeName>
</protein>
<feature type="region of interest" description="Disordered" evidence="8">
    <location>
        <begin position="159"/>
        <end position="179"/>
    </location>
</feature>
<dbReference type="InterPro" id="IPR014721">
    <property type="entry name" value="Ribsml_uS5_D2-typ_fold_subgr"/>
</dbReference>
<dbReference type="PROSITE" id="PS50881">
    <property type="entry name" value="S5_DSRBD"/>
    <property type="match status" value="1"/>
</dbReference>
<dbReference type="GO" id="GO:0005840">
    <property type="term" value="C:ribosome"/>
    <property type="evidence" value="ECO:0007669"/>
    <property type="project" value="UniProtKB-KW"/>
</dbReference>
<evidence type="ECO:0000256" key="4">
    <source>
        <dbReference type="ARBA" id="ARBA00035255"/>
    </source>
</evidence>
<keyword evidence="2 6" id="KW-0689">Ribosomal protein</keyword>
<comment type="caution">
    <text evidence="10">The sequence shown here is derived from an EMBL/GenBank/DDBJ whole genome shotgun (WGS) entry which is preliminary data.</text>
</comment>
<dbReference type="InterPro" id="IPR020568">
    <property type="entry name" value="Ribosomal_Su5_D2-typ_SF"/>
</dbReference>
<evidence type="ECO:0000256" key="5">
    <source>
        <dbReference type="ARBA" id="ARBA00035519"/>
    </source>
</evidence>
<evidence type="ECO:0000256" key="6">
    <source>
        <dbReference type="PROSITE-ProRule" id="PRU00268"/>
    </source>
</evidence>
<evidence type="ECO:0000256" key="3">
    <source>
        <dbReference type="ARBA" id="ARBA00023274"/>
    </source>
</evidence>
<evidence type="ECO:0000313" key="10">
    <source>
        <dbReference type="EMBL" id="PIT87953.1"/>
    </source>
</evidence>
<dbReference type="SUPFAM" id="SSF54211">
    <property type="entry name" value="Ribosomal protein S5 domain 2-like"/>
    <property type="match status" value="1"/>
</dbReference>
<sequence>MAKPFRKKGRDNKEKSEFDQYILDLARVTRVTGGGKQLSFRACVVLGNRKGKVGFGVAKGKDVQIAVEKAVKQGRKKMIEVQIVDETLPHTLIHKFKASTVLLKPAPKGSGVIAGGPVRVMMELAGVPNVSAKILGKTKNKISIVKSVFEALQSFKKPGPDQIKERQEKENREKGKINE</sequence>
<dbReference type="Pfam" id="PF03719">
    <property type="entry name" value="Ribosomal_S5_C"/>
    <property type="match status" value="1"/>
</dbReference>
<gene>
    <name evidence="10" type="ORF">COU31_00095</name>
</gene>
<dbReference type="Gene3D" id="3.30.160.20">
    <property type="match status" value="1"/>
</dbReference>
<dbReference type="GO" id="GO:1990904">
    <property type="term" value="C:ribonucleoprotein complex"/>
    <property type="evidence" value="ECO:0007669"/>
    <property type="project" value="UniProtKB-UniRule"/>
</dbReference>
<dbReference type="AlphaFoldDB" id="A0A2M6W5A7"/>
<comment type="similarity">
    <text evidence="1 7">Belongs to the universal ribosomal protein uS5 family.</text>
</comment>
<dbReference type="PROSITE" id="PS00585">
    <property type="entry name" value="RIBOSOMAL_S5"/>
    <property type="match status" value="1"/>
</dbReference>